<keyword evidence="2" id="KW-0472">Membrane</keyword>
<dbReference type="EMBL" id="CAIIXF020000009">
    <property type="protein sequence ID" value="CAH1793775.1"/>
    <property type="molecule type" value="Genomic_DNA"/>
</dbReference>
<comment type="caution">
    <text evidence="3">The sequence shown here is derived from an EMBL/GenBank/DDBJ whole genome shotgun (WGS) entry which is preliminary data.</text>
</comment>
<name>A0A8J1UQE8_OWEFU</name>
<organism evidence="3 4">
    <name type="scientific">Owenia fusiformis</name>
    <name type="common">Polychaete worm</name>
    <dbReference type="NCBI Taxonomy" id="6347"/>
    <lineage>
        <taxon>Eukaryota</taxon>
        <taxon>Metazoa</taxon>
        <taxon>Spiralia</taxon>
        <taxon>Lophotrochozoa</taxon>
        <taxon>Annelida</taxon>
        <taxon>Polychaeta</taxon>
        <taxon>Sedentaria</taxon>
        <taxon>Canalipalpata</taxon>
        <taxon>Sabellida</taxon>
        <taxon>Oweniida</taxon>
        <taxon>Oweniidae</taxon>
        <taxon>Owenia</taxon>
    </lineage>
</organism>
<evidence type="ECO:0000256" key="2">
    <source>
        <dbReference type="SAM" id="Phobius"/>
    </source>
</evidence>
<sequence length="292" mass="31915">MDDTDSKTGCESIKKHDVVVADSVKFNDENIRRTSNSGVAAVAENNPNAEVTLRSASNPDERPLSGLQAHPEWGHMRVGTGGTHLEHRHSQRSKKGDKTDKKAQRKNKRVISPVLMSVPIGLGISITITGLIILIIQLNSTGFILGMVLLGIGVLLIVVAGIACIVFYRRAQQFPLVHYQTNRTPMTSVTTIDYQNQVQEQQPVVPARPETQYFTNPDSGPQINYSFSSSPPEANISNRPLRQSASQPCPSTGNGNDAHAQVNITVSEGAPPQYADVIDKTVEQKDMSKEYF</sequence>
<evidence type="ECO:0000256" key="1">
    <source>
        <dbReference type="SAM" id="MobiDB-lite"/>
    </source>
</evidence>
<feature type="transmembrane region" description="Helical" evidence="2">
    <location>
        <begin position="110"/>
        <end position="136"/>
    </location>
</feature>
<accession>A0A8J1UQE8</accession>
<gene>
    <name evidence="3" type="ORF">OFUS_LOCUS18581</name>
</gene>
<keyword evidence="4" id="KW-1185">Reference proteome</keyword>
<feature type="transmembrane region" description="Helical" evidence="2">
    <location>
        <begin position="142"/>
        <end position="168"/>
    </location>
</feature>
<evidence type="ECO:0000313" key="3">
    <source>
        <dbReference type="EMBL" id="CAH1793775.1"/>
    </source>
</evidence>
<feature type="region of interest" description="Disordered" evidence="1">
    <location>
        <begin position="44"/>
        <end position="106"/>
    </location>
</feature>
<keyword evidence="2" id="KW-1133">Transmembrane helix</keyword>
<protein>
    <submittedName>
        <fullName evidence="3">Uncharacterized protein</fullName>
    </submittedName>
</protein>
<proteinExistence type="predicted"/>
<dbReference type="Proteomes" id="UP000749559">
    <property type="component" value="Unassembled WGS sequence"/>
</dbReference>
<keyword evidence="2" id="KW-0812">Transmembrane</keyword>
<evidence type="ECO:0000313" key="4">
    <source>
        <dbReference type="Proteomes" id="UP000749559"/>
    </source>
</evidence>
<reference evidence="3" key="1">
    <citation type="submission" date="2022-03" db="EMBL/GenBank/DDBJ databases">
        <authorList>
            <person name="Martin C."/>
        </authorList>
    </citation>
    <scope>NUCLEOTIDE SEQUENCE</scope>
</reference>
<dbReference type="AlphaFoldDB" id="A0A8J1UQE8"/>
<feature type="region of interest" description="Disordered" evidence="1">
    <location>
        <begin position="227"/>
        <end position="258"/>
    </location>
</feature>
<feature type="compositionally biased region" description="Polar residues" evidence="1">
    <location>
        <begin position="227"/>
        <end position="255"/>
    </location>
</feature>